<evidence type="ECO:0000313" key="2">
    <source>
        <dbReference type="Proteomes" id="UP001159363"/>
    </source>
</evidence>
<gene>
    <name evidence="1" type="ORF">PR048_026611</name>
</gene>
<protein>
    <submittedName>
        <fullName evidence="1">Uncharacterized protein</fullName>
    </submittedName>
</protein>
<dbReference type="EMBL" id="JARBHB010000011">
    <property type="protein sequence ID" value="KAJ8872995.1"/>
    <property type="molecule type" value="Genomic_DNA"/>
</dbReference>
<keyword evidence="2" id="KW-1185">Reference proteome</keyword>
<comment type="caution">
    <text evidence="1">The sequence shown here is derived from an EMBL/GenBank/DDBJ whole genome shotgun (WGS) entry which is preliminary data.</text>
</comment>
<name>A0ABQ9GLU8_9NEOP</name>
<reference evidence="1 2" key="1">
    <citation type="submission" date="2023-02" db="EMBL/GenBank/DDBJ databases">
        <title>LHISI_Scaffold_Assembly.</title>
        <authorList>
            <person name="Stuart O.P."/>
            <person name="Cleave R."/>
            <person name="Magrath M.J.L."/>
            <person name="Mikheyev A.S."/>
        </authorList>
    </citation>
    <scope>NUCLEOTIDE SEQUENCE [LARGE SCALE GENOMIC DNA]</scope>
    <source>
        <strain evidence="1">Daus_M_001</strain>
        <tissue evidence="1">Leg muscle</tissue>
    </source>
</reference>
<organism evidence="1 2">
    <name type="scientific">Dryococelus australis</name>
    <dbReference type="NCBI Taxonomy" id="614101"/>
    <lineage>
        <taxon>Eukaryota</taxon>
        <taxon>Metazoa</taxon>
        <taxon>Ecdysozoa</taxon>
        <taxon>Arthropoda</taxon>
        <taxon>Hexapoda</taxon>
        <taxon>Insecta</taxon>
        <taxon>Pterygota</taxon>
        <taxon>Neoptera</taxon>
        <taxon>Polyneoptera</taxon>
        <taxon>Phasmatodea</taxon>
        <taxon>Verophasmatodea</taxon>
        <taxon>Anareolatae</taxon>
        <taxon>Phasmatidae</taxon>
        <taxon>Eurycanthinae</taxon>
        <taxon>Dryococelus</taxon>
    </lineage>
</organism>
<proteinExistence type="predicted"/>
<evidence type="ECO:0000313" key="1">
    <source>
        <dbReference type="EMBL" id="KAJ8872995.1"/>
    </source>
</evidence>
<sequence>MLCMWSSSEAPQGITKIECINPIVGHSFVPPDKMFRRLEKPIHKQSVLIAPEEYIQIFKSEETVISVIS</sequence>
<accession>A0ABQ9GLU8</accession>
<dbReference type="Proteomes" id="UP001159363">
    <property type="component" value="Chromosome 10"/>
</dbReference>